<keyword evidence="9" id="KW-0511">Multifunctional enzyme</keyword>
<dbReference type="EC" id="2.3.1.180" evidence="13"/>
<keyword evidence="14" id="KW-1185">Reference proteome</keyword>
<dbReference type="CDD" id="cd00830">
    <property type="entry name" value="KAS_III"/>
    <property type="match status" value="1"/>
</dbReference>
<dbReference type="GO" id="GO:0006633">
    <property type="term" value="P:fatty acid biosynthetic process"/>
    <property type="evidence" value="ECO:0007669"/>
    <property type="project" value="UniProtKB-KW"/>
</dbReference>
<evidence type="ECO:0000256" key="1">
    <source>
        <dbReference type="ARBA" id="ARBA00005189"/>
    </source>
</evidence>
<evidence type="ECO:0000256" key="2">
    <source>
        <dbReference type="ARBA" id="ARBA00008642"/>
    </source>
</evidence>
<keyword evidence="8" id="KW-0275">Fatty acid biosynthesis</keyword>
<dbReference type="GO" id="GO:0004315">
    <property type="term" value="F:3-oxoacyl-[acyl-carrier-protein] synthase activity"/>
    <property type="evidence" value="ECO:0007669"/>
    <property type="project" value="InterPro"/>
</dbReference>
<keyword evidence="3" id="KW-0963">Cytoplasm</keyword>
<dbReference type="RefSeq" id="WP_170033890.1">
    <property type="nucleotide sequence ID" value="NZ_JABDTL010000001.1"/>
</dbReference>
<gene>
    <name evidence="13" type="ORF">HNQ61_002827</name>
</gene>
<feature type="domain" description="Beta-ketoacyl-[acyl-carrier-protein] synthase III N-terminal" evidence="12">
    <location>
        <begin position="106"/>
        <end position="184"/>
    </location>
</feature>
<accession>A0A841GZL8</accession>
<keyword evidence="5 13" id="KW-0808">Transferase</keyword>
<dbReference type="PANTHER" id="PTHR34069:SF2">
    <property type="entry name" value="BETA-KETOACYL-[ACYL-CARRIER-PROTEIN] SYNTHASE III"/>
    <property type="match status" value="1"/>
</dbReference>
<evidence type="ECO:0000256" key="4">
    <source>
        <dbReference type="ARBA" id="ARBA00022516"/>
    </source>
</evidence>
<keyword evidence="7" id="KW-0443">Lipid metabolism</keyword>
<feature type="domain" description="Beta-ketoacyl-[acyl-carrier-protein] synthase III C-terminal" evidence="11">
    <location>
        <begin position="236"/>
        <end position="321"/>
    </location>
</feature>
<dbReference type="NCBIfam" id="NF006829">
    <property type="entry name" value="PRK09352.1"/>
    <property type="match status" value="1"/>
</dbReference>
<comment type="pathway">
    <text evidence="1">Lipid metabolism.</text>
</comment>
<evidence type="ECO:0000256" key="5">
    <source>
        <dbReference type="ARBA" id="ARBA00022679"/>
    </source>
</evidence>
<dbReference type="GO" id="GO:0044550">
    <property type="term" value="P:secondary metabolite biosynthetic process"/>
    <property type="evidence" value="ECO:0007669"/>
    <property type="project" value="TreeGrafter"/>
</dbReference>
<dbReference type="AlphaFoldDB" id="A0A841GZL8"/>
<dbReference type="EMBL" id="JACHIA010000007">
    <property type="protein sequence ID" value="MBB6071203.1"/>
    <property type="molecule type" value="Genomic_DNA"/>
</dbReference>
<evidence type="ECO:0000313" key="14">
    <source>
        <dbReference type="Proteomes" id="UP000582837"/>
    </source>
</evidence>
<evidence type="ECO:0000256" key="6">
    <source>
        <dbReference type="ARBA" id="ARBA00022832"/>
    </source>
</evidence>
<dbReference type="InterPro" id="IPR004655">
    <property type="entry name" value="FabH"/>
</dbReference>
<evidence type="ECO:0000256" key="9">
    <source>
        <dbReference type="ARBA" id="ARBA00023268"/>
    </source>
</evidence>
<dbReference type="NCBIfam" id="TIGR00747">
    <property type="entry name" value="fabH"/>
    <property type="match status" value="1"/>
</dbReference>
<dbReference type="SUPFAM" id="SSF53901">
    <property type="entry name" value="Thiolase-like"/>
    <property type="match status" value="1"/>
</dbReference>
<evidence type="ECO:0000259" key="11">
    <source>
        <dbReference type="Pfam" id="PF08541"/>
    </source>
</evidence>
<keyword evidence="10 13" id="KW-0012">Acyltransferase</keyword>
<keyword evidence="4" id="KW-0444">Lipid biosynthesis</keyword>
<sequence length="322" mass="33241">MHVRVAGTGRYLPGRVLDNRELAALAGVSEEWIVRRTGIHQRRCAAEGEGVSAMAVPAARAALKAAGLPAEALDVIILATTTPDHLTPPSACELQAELGAFGAASFDVEAGFAGWLYALVLGESLLRAGTGKAALIVGVEKLSTITDRADPSTGPLFGDGAGAVVLTRGEGPLGILSTSWWADGRLADALQRPAGGALRPFDAAVLFEGAHLLRMEGSRLFKAAVRTMAQQAYAALERAGLSIADIGLVIPHQANLRIIEGLIREMELDPARVLVNIHRYGNTGSATIPIALDEAVRSGRAVGPLLLVSFGAGATAGAAVLG</sequence>
<dbReference type="Pfam" id="PF08545">
    <property type="entry name" value="ACP_syn_III"/>
    <property type="match status" value="1"/>
</dbReference>
<protein>
    <submittedName>
        <fullName evidence="13">3-oxoacyl-[acyl-carrier-protein] synthase-3</fullName>
        <ecNumber evidence="13">2.3.1.180</ecNumber>
    </submittedName>
</protein>
<evidence type="ECO:0000256" key="7">
    <source>
        <dbReference type="ARBA" id="ARBA00023098"/>
    </source>
</evidence>
<organism evidence="13 14">
    <name type="scientific">Longimicrobium terrae</name>
    <dbReference type="NCBI Taxonomy" id="1639882"/>
    <lineage>
        <taxon>Bacteria</taxon>
        <taxon>Pseudomonadati</taxon>
        <taxon>Gemmatimonadota</taxon>
        <taxon>Longimicrobiia</taxon>
        <taxon>Longimicrobiales</taxon>
        <taxon>Longimicrobiaceae</taxon>
        <taxon>Longimicrobium</taxon>
    </lineage>
</organism>
<dbReference type="InterPro" id="IPR016039">
    <property type="entry name" value="Thiolase-like"/>
</dbReference>
<evidence type="ECO:0000256" key="8">
    <source>
        <dbReference type="ARBA" id="ARBA00023160"/>
    </source>
</evidence>
<evidence type="ECO:0000313" key="13">
    <source>
        <dbReference type="EMBL" id="MBB6071203.1"/>
    </source>
</evidence>
<name>A0A841GZL8_9BACT</name>
<evidence type="ECO:0000256" key="10">
    <source>
        <dbReference type="ARBA" id="ARBA00023315"/>
    </source>
</evidence>
<dbReference type="InterPro" id="IPR013751">
    <property type="entry name" value="ACP_syn_III_N"/>
</dbReference>
<dbReference type="PANTHER" id="PTHR34069">
    <property type="entry name" value="3-OXOACYL-[ACYL-CARRIER-PROTEIN] SYNTHASE 3"/>
    <property type="match status" value="1"/>
</dbReference>
<comment type="caution">
    <text evidence="13">The sequence shown here is derived from an EMBL/GenBank/DDBJ whole genome shotgun (WGS) entry which is preliminary data.</text>
</comment>
<dbReference type="InterPro" id="IPR013747">
    <property type="entry name" value="ACP_syn_III_C"/>
</dbReference>
<reference evidence="13 14" key="1">
    <citation type="submission" date="2020-08" db="EMBL/GenBank/DDBJ databases">
        <title>Genomic Encyclopedia of Type Strains, Phase IV (KMG-IV): sequencing the most valuable type-strain genomes for metagenomic binning, comparative biology and taxonomic classification.</title>
        <authorList>
            <person name="Goeker M."/>
        </authorList>
    </citation>
    <scope>NUCLEOTIDE SEQUENCE [LARGE SCALE GENOMIC DNA]</scope>
    <source>
        <strain evidence="13 14">DSM 29007</strain>
    </source>
</reference>
<evidence type="ECO:0000256" key="3">
    <source>
        <dbReference type="ARBA" id="ARBA00022490"/>
    </source>
</evidence>
<evidence type="ECO:0000259" key="12">
    <source>
        <dbReference type="Pfam" id="PF08545"/>
    </source>
</evidence>
<proteinExistence type="inferred from homology"/>
<dbReference type="Proteomes" id="UP000582837">
    <property type="component" value="Unassembled WGS sequence"/>
</dbReference>
<comment type="similarity">
    <text evidence="2">Belongs to the thiolase-like superfamily. FabH family.</text>
</comment>
<dbReference type="Pfam" id="PF08541">
    <property type="entry name" value="ACP_syn_III_C"/>
    <property type="match status" value="1"/>
</dbReference>
<keyword evidence="6" id="KW-0276">Fatty acid metabolism</keyword>
<dbReference type="Gene3D" id="3.40.47.10">
    <property type="match status" value="1"/>
</dbReference>
<dbReference type="GO" id="GO:0033818">
    <property type="term" value="F:beta-ketoacyl-acyl-carrier-protein synthase III activity"/>
    <property type="evidence" value="ECO:0007669"/>
    <property type="project" value="UniProtKB-EC"/>
</dbReference>